<dbReference type="Proteomes" id="UP000308530">
    <property type="component" value="Chromosome"/>
</dbReference>
<keyword evidence="2" id="KW-1185">Reference proteome</keyword>
<sequence length="257" mass="28290">MTSHDPVVEADLHAYVDDQLDVARRIEVEAYLSERPDVAAKVMADLRVRDELRLALAGLQSANRMETREAARRLERSFLRHRSLDVFRRAAMIAMFVGAGWMAHSAFGPLGVSEVVASVPAPDFVHEAVKAHQTEALRRQMSSQIQSPTYDPADIRSATAIVLPELPGEWRVSDAQIFPSAFGPSVELAVEAEEGNRMSLFAVRPGTFAVQNVLMTQQGNTNAAFWQIGEVAYALIAETNDADALANTARKLARTLY</sequence>
<organism evidence="1 2">
    <name type="scientific">Peteryoungia desertarenae</name>
    <dbReference type="NCBI Taxonomy" id="1813451"/>
    <lineage>
        <taxon>Bacteria</taxon>
        <taxon>Pseudomonadati</taxon>
        <taxon>Pseudomonadota</taxon>
        <taxon>Alphaproteobacteria</taxon>
        <taxon>Hyphomicrobiales</taxon>
        <taxon>Rhizobiaceae</taxon>
        <taxon>Peteryoungia</taxon>
    </lineage>
</organism>
<name>A0ABX6QIC1_9HYPH</name>
<reference evidence="1 2" key="1">
    <citation type="submission" date="2020-06" db="EMBL/GenBank/DDBJ databases">
        <title>Genome sequence of Rhizobium sp strain ADMK78.</title>
        <authorList>
            <person name="Rahi P."/>
        </authorList>
    </citation>
    <scope>NUCLEOTIDE SEQUENCE [LARGE SCALE GENOMIC DNA]</scope>
    <source>
        <strain evidence="1 2">ADMK78</strain>
    </source>
</reference>
<protein>
    <submittedName>
        <fullName evidence="1">Anti-sigma factor</fullName>
    </submittedName>
</protein>
<gene>
    <name evidence="1" type="ORF">FE840_001015</name>
</gene>
<dbReference type="RefSeq" id="WP_138288858.1">
    <property type="nucleotide sequence ID" value="NZ_CP058350.1"/>
</dbReference>
<dbReference type="EMBL" id="CP058350">
    <property type="protein sequence ID" value="QLF68244.1"/>
    <property type="molecule type" value="Genomic_DNA"/>
</dbReference>
<evidence type="ECO:0000313" key="2">
    <source>
        <dbReference type="Proteomes" id="UP000308530"/>
    </source>
</evidence>
<evidence type="ECO:0000313" key="1">
    <source>
        <dbReference type="EMBL" id="QLF68244.1"/>
    </source>
</evidence>
<proteinExistence type="predicted"/>
<accession>A0ABX6QIC1</accession>